<keyword evidence="5 12" id="KW-0337">GPI-anchor biosynthesis</keyword>
<protein>
    <recommendedName>
        <fullName evidence="4 12">GPI ethanolamine phosphate transferase 1</fullName>
        <ecNumber evidence="12">2.-.-.-</ecNumber>
    </recommendedName>
</protein>
<evidence type="ECO:0000256" key="7">
    <source>
        <dbReference type="ARBA" id="ARBA00022692"/>
    </source>
</evidence>
<evidence type="ECO:0000256" key="3">
    <source>
        <dbReference type="ARBA" id="ARBA00008400"/>
    </source>
</evidence>
<comment type="pathway">
    <text evidence="2 12">Glycolipid biosynthesis; glycosylphosphatidylinositol-anchor biosynthesis.</text>
</comment>
<dbReference type="Gene3D" id="3.40.720.10">
    <property type="entry name" value="Alkaline Phosphatase, subunit A"/>
    <property type="match status" value="2"/>
</dbReference>
<evidence type="ECO:0000313" key="14">
    <source>
        <dbReference type="EMBL" id="KAK6726244.1"/>
    </source>
</evidence>
<evidence type="ECO:0000256" key="2">
    <source>
        <dbReference type="ARBA" id="ARBA00004687"/>
    </source>
</evidence>
<dbReference type="PANTHER" id="PTHR12250">
    <property type="entry name" value="PHOSPHATIDYLINOSITOL GLYCAN, CLASS N"/>
    <property type="match status" value="1"/>
</dbReference>
<evidence type="ECO:0000256" key="9">
    <source>
        <dbReference type="ARBA" id="ARBA00022989"/>
    </source>
</evidence>
<feature type="transmembrane region" description="Helical" evidence="12">
    <location>
        <begin position="677"/>
        <end position="710"/>
    </location>
</feature>
<evidence type="ECO:0000313" key="15">
    <source>
        <dbReference type="Proteomes" id="UP001303046"/>
    </source>
</evidence>
<feature type="transmembrane region" description="Helical" evidence="12">
    <location>
        <begin position="453"/>
        <end position="472"/>
    </location>
</feature>
<dbReference type="InterPro" id="IPR007070">
    <property type="entry name" value="GPI_EtnP_transferase_1"/>
</dbReference>
<feature type="transmembrane region" description="Helical" evidence="12">
    <location>
        <begin position="750"/>
        <end position="768"/>
    </location>
</feature>
<evidence type="ECO:0000256" key="6">
    <source>
        <dbReference type="ARBA" id="ARBA00022679"/>
    </source>
</evidence>
<keyword evidence="15" id="KW-1185">Reference proteome</keyword>
<evidence type="ECO:0000256" key="10">
    <source>
        <dbReference type="ARBA" id="ARBA00023136"/>
    </source>
</evidence>
<dbReference type="InterPro" id="IPR037671">
    <property type="entry name" value="PIGN_N"/>
</dbReference>
<dbReference type="InterPro" id="IPR017850">
    <property type="entry name" value="Alkaline_phosphatase_core_sf"/>
</dbReference>
<dbReference type="CDD" id="cd16020">
    <property type="entry name" value="GPI_EPT_1"/>
    <property type="match status" value="1"/>
</dbReference>
<dbReference type="PANTHER" id="PTHR12250:SF0">
    <property type="entry name" value="GPI ETHANOLAMINE PHOSPHATE TRANSFERASE 1"/>
    <property type="match status" value="1"/>
</dbReference>
<dbReference type="InterPro" id="IPR002591">
    <property type="entry name" value="Phosphodiest/P_Trfase"/>
</dbReference>
<accession>A0ABR1BIE4</accession>
<feature type="transmembrane region" description="Helical" evidence="12">
    <location>
        <begin position="514"/>
        <end position="537"/>
    </location>
</feature>
<dbReference type="Proteomes" id="UP001303046">
    <property type="component" value="Unassembled WGS sequence"/>
</dbReference>
<comment type="similarity">
    <text evidence="3 12">Belongs to the PIGG/PIGN/PIGO family. PIGN subfamily.</text>
</comment>
<evidence type="ECO:0000256" key="12">
    <source>
        <dbReference type="RuleBase" id="RU367138"/>
    </source>
</evidence>
<keyword evidence="6 12" id="KW-0808">Transferase</keyword>
<dbReference type="Pfam" id="PF01663">
    <property type="entry name" value="Phosphodiest"/>
    <property type="match status" value="1"/>
</dbReference>
<sequence length="906" mass="102395">MPWRLACAGVVIHLVLIYSIFDIYYTSPIVTGVPAHEITTQQAPAKRLVVITADGLRLDAFSKNPDKSPFLHSIIRERKGMSGTSRTHVPTESRPGHVAIFAGFTEDVSAVARGWKHNPVPFDSVFNRSKQAFMWGSPDIVKLFDSSPQVHLFMYDENDEDFASNDAYKLDDWVFDHVEAFFDEAKNNSELSQNISADRSVFFLHLLGLDTNGHGNKPYSKEYTDNIAVVDRGIERMHRVFEEFFNDQSTAWIFTADHGMTDWGSHGAGSDEEVLTPFVAWGAGIQKGGARSTIAQVDLTPLCASLIGIPVPVNSMGVLPLQILDVTPKYLFKSAFSNFLQLKEQFMALRAEKAKRLWFSDFDHFGLRALEALEKELVRLARLRRFAAASALFVENAGSIKRAIFHYHRYDRSFLGGGISCCFIAWITLVWCYLTRDRSVSLFARQTLTPNRFFLGSILFTLIFCLYCKLPLSNFIYLLLPVYLFSIIENVLNVTHEAYAFIRNSIANYATTSFAFLLGPFLAFVGTSVLLFIFVIVFIDRRFLAAIFLMLAFLPSLYESKVTHEWSRIWRICCVLLSPFPFFPNVGKFEMHWLCVLAPALFALSLRYLGRHPMLVKKHEDLYKLSGMLFITAGLILISSYFFQKPPAVLRLVSWCSLPLSLILPLFSPLTIVDKSIWYISSLFLPFSLLSIAYESIFTLCFLPLLFLFLRFEFGHLSDVEFLHLRTDQSVDGVCVSKSTRVSGAEVRRAVTCVCFVLASLFGTGNFASLNSFNPSTLGRFISVFSPFTMAALLVLKLFIPLLMVSLLFSAVLRFDREAIQRLSCLVLIITDLMAMCFFHQLKDDGSWLDIGLSISQYLISMCMSVGVLLLLLCASHLMTTSLSWHSIQNFRNGLTLKSKENECLL</sequence>
<comment type="subcellular location">
    <subcellularLocation>
        <location evidence="1 12">Endoplasmic reticulum membrane</location>
        <topology evidence="1 12">Multi-pass membrane protein</topology>
    </subcellularLocation>
</comment>
<feature type="transmembrane region" description="Helical" evidence="12">
    <location>
        <begin position="855"/>
        <end position="875"/>
    </location>
</feature>
<keyword evidence="7 12" id="KW-0812">Transmembrane</keyword>
<feature type="transmembrane region" description="Helical" evidence="12">
    <location>
        <begin position="543"/>
        <end position="560"/>
    </location>
</feature>
<dbReference type="EC" id="2.-.-.-" evidence="12"/>
<evidence type="ECO:0000256" key="4">
    <source>
        <dbReference type="ARBA" id="ARBA00020831"/>
    </source>
</evidence>
<keyword evidence="8 12" id="KW-0256">Endoplasmic reticulum</keyword>
<evidence type="ECO:0000256" key="8">
    <source>
        <dbReference type="ARBA" id="ARBA00022824"/>
    </source>
</evidence>
<dbReference type="SUPFAM" id="SSF53649">
    <property type="entry name" value="Alkaline phosphatase-like"/>
    <property type="match status" value="1"/>
</dbReference>
<feature type="transmembrane region" description="Helical" evidence="12">
    <location>
        <begin position="591"/>
        <end position="610"/>
    </location>
</feature>
<feature type="transmembrane region" description="Helical" evidence="12">
    <location>
        <begin position="414"/>
        <end position="433"/>
    </location>
</feature>
<evidence type="ECO:0000256" key="11">
    <source>
        <dbReference type="ARBA" id="ARBA00023180"/>
    </source>
</evidence>
<name>A0ABR1BIE4_NECAM</name>
<keyword evidence="10 12" id="KW-0472">Membrane</keyword>
<feature type="transmembrane region" description="Helical" evidence="12">
    <location>
        <begin position="825"/>
        <end position="843"/>
    </location>
</feature>
<dbReference type="Pfam" id="PF04987">
    <property type="entry name" value="PigN"/>
    <property type="match status" value="1"/>
</dbReference>
<comment type="caution">
    <text evidence="14">The sequence shown here is derived from an EMBL/GenBank/DDBJ whole genome shotgun (WGS) entry which is preliminary data.</text>
</comment>
<gene>
    <name evidence="14" type="primary">Necator_chrI.g641</name>
    <name evidence="14" type="ORF">RB195_004519</name>
</gene>
<dbReference type="InterPro" id="IPR017852">
    <property type="entry name" value="GPI_EtnP_transferase_1_C"/>
</dbReference>
<evidence type="ECO:0000256" key="1">
    <source>
        <dbReference type="ARBA" id="ARBA00004477"/>
    </source>
</evidence>
<evidence type="ECO:0000259" key="13">
    <source>
        <dbReference type="Pfam" id="PF04987"/>
    </source>
</evidence>
<evidence type="ECO:0000256" key="5">
    <source>
        <dbReference type="ARBA" id="ARBA00022502"/>
    </source>
</evidence>
<feature type="transmembrane region" description="Helical" evidence="12">
    <location>
        <begin position="788"/>
        <end position="813"/>
    </location>
</feature>
<comment type="function">
    <text evidence="12">Ethanolamine phosphate transferase involved in glycosylphosphatidylinositol-anchor biosynthesis. Transfers ethanolamine phosphate to the first alpha-1,4-linked mannose of the glycosylphosphatidylinositol precursor of GPI-anchor.</text>
</comment>
<keyword evidence="11" id="KW-0325">Glycoprotein</keyword>
<organism evidence="14 15">
    <name type="scientific">Necator americanus</name>
    <name type="common">Human hookworm</name>
    <dbReference type="NCBI Taxonomy" id="51031"/>
    <lineage>
        <taxon>Eukaryota</taxon>
        <taxon>Metazoa</taxon>
        <taxon>Ecdysozoa</taxon>
        <taxon>Nematoda</taxon>
        <taxon>Chromadorea</taxon>
        <taxon>Rhabditida</taxon>
        <taxon>Rhabditina</taxon>
        <taxon>Rhabditomorpha</taxon>
        <taxon>Strongyloidea</taxon>
        <taxon>Ancylostomatidae</taxon>
        <taxon>Bunostominae</taxon>
        <taxon>Necator</taxon>
    </lineage>
</organism>
<dbReference type="EMBL" id="JAVFWL010000001">
    <property type="protein sequence ID" value="KAK6726244.1"/>
    <property type="molecule type" value="Genomic_DNA"/>
</dbReference>
<keyword evidence="9 12" id="KW-1133">Transmembrane helix</keyword>
<reference evidence="14 15" key="1">
    <citation type="submission" date="2023-08" db="EMBL/GenBank/DDBJ databases">
        <title>A Necator americanus chromosomal reference genome.</title>
        <authorList>
            <person name="Ilik V."/>
            <person name="Petrzelkova K.J."/>
            <person name="Pardy F."/>
            <person name="Fuh T."/>
            <person name="Niatou-Singa F.S."/>
            <person name="Gouil Q."/>
            <person name="Baker L."/>
            <person name="Ritchie M.E."/>
            <person name="Jex A.R."/>
            <person name="Gazzola D."/>
            <person name="Li H."/>
            <person name="Toshio Fujiwara R."/>
            <person name="Zhan B."/>
            <person name="Aroian R.V."/>
            <person name="Pafco B."/>
            <person name="Schwarz E.M."/>
        </authorList>
    </citation>
    <scope>NUCLEOTIDE SEQUENCE [LARGE SCALE GENOMIC DNA]</scope>
    <source>
        <strain evidence="14 15">Aroian</strain>
        <tissue evidence="14">Whole animal</tissue>
    </source>
</reference>
<feature type="domain" description="GPI ethanolamine phosphate transferase 1 C-terminal" evidence="13">
    <location>
        <begin position="405"/>
        <end position="847"/>
    </location>
</feature>
<feature type="transmembrane region" description="Helical" evidence="12">
    <location>
        <begin position="478"/>
        <end position="502"/>
    </location>
</feature>
<feature type="transmembrane region" description="Helical" evidence="12">
    <location>
        <begin position="622"/>
        <end position="643"/>
    </location>
</feature>
<proteinExistence type="inferred from homology"/>